<accession>A0ABT0P798</accession>
<dbReference type="Proteomes" id="UP001202052">
    <property type="component" value="Unassembled WGS sequence"/>
</dbReference>
<organism evidence="1 2">
    <name type="scientific">Streptomyces lavenduligriseus</name>
    <dbReference type="NCBI Taxonomy" id="67315"/>
    <lineage>
        <taxon>Bacteria</taxon>
        <taxon>Bacillati</taxon>
        <taxon>Actinomycetota</taxon>
        <taxon>Actinomycetes</taxon>
        <taxon>Kitasatosporales</taxon>
        <taxon>Streptomycetaceae</taxon>
        <taxon>Streptomyces</taxon>
    </lineage>
</organism>
<gene>
    <name evidence="1" type="ORF">M4438_35635</name>
</gene>
<dbReference type="EMBL" id="JAMCCK010000080">
    <property type="protein sequence ID" value="MCL3998773.1"/>
    <property type="molecule type" value="Genomic_DNA"/>
</dbReference>
<sequence length="61" mass="6677">MTPGVEGQHPRTFAAYEPDLLTGRQIRLSAELAAEVAEVDRMVRSFNDAAPTSPHLESLAR</sequence>
<comment type="caution">
    <text evidence="1">The sequence shown here is derived from an EMBL/GenBank/DDBJ whole genome shotgun (WGS) entry which is preliminary data.</text>
</comment>
<evidence type="ECO:0000313" key="1">
    <source>
        <dbReference type="EMBL" id="MCL3998773.1"/>
    </source>
</evidence>
<keyword evidence="2" id="KW-1185">Reference proteome</keyword>
<evidence type="ECO:0000313" key="2">
    <source>
        <dbReference type="Proteomes" id="UP001202052"/>
    </source>
</evidence>
<feature type="non-terminal residue" evidence="1">
    <location>
        <position position="61"/>
    </location>
</feature>
<name>A0ABT0P798_9ACTN</name>
<reference evidence="1 2" key="1">
    <citation type="submission" date="2022-05" db="EMBL/GenBank/DDBJ databases">
        <title>Genome Resource of Streptomyces lavenduligriseus GA1-1, a Strain with Broad-Spectrum Antifungal Activity against Phytopathogenic Fungi.</title>
        <authorList>
            <person name="Qi D."/>
        </authorList>
    </citation>
    <scope>NUCLEOTIDE SEQUENCE [LARGE SCALE GENOMIC DNA]</scope>
    <source>
        <strain evidence="1 2">GA1-1</strain>
    </source>
</reference>
<protein>
    <recommendedName>
        <fullName evidence="3">FXSXX-COOH protein</fullName>
    </recommendedName>
</protein>
<proteinExistence type="predicted"/>
<evidence type="ECO:0008006" key="3">
    <source>
        <dbReference type="Google" id="ProtNLM"/>
    </source>
</evidence>